<name>A0ABV8QWD3_9MICC</name>
<evidence type="ECO:0000313" key="2">
    <source>
        <dbReference type="EMBL" id="MFC4264546.1"/>
    </source>
</evidence>
<organism evidence="2 3">
    <name type="scientific">Arthrobacter cryoconiti</name>
    <dbReference type="NCBI Taxonomy" id="748907"/>
    <lineage>
        <taxon>Bacteria</taxon>
        <taxon>Bacillati</taxon>
        <taxon>Actinomycetota</taxon>
        <taxon>Actinomycetes</taxon>
        <taxon>Micrococcales</taxon>
        <taxon>Micrococcaceae</taxon>
        <taxon>Arthrobacter</taxon>
    </lineage>
</organism>
<feature type="region of interest" description="Disordered" evidence="1">
    <location>
        <begin position="1"/>
        <end position="24"/>
    </location>
</feature>
<sequence length="70" mass="7896">MATSITKVTEPAVPEVADDKVTEPRTFDPRKSVYVYDTVTGKKLDRPVPETFLDGRFPQLKEVQSKKEGK</sequence>
<proteinExistence type="predicted"/>
<dbReference type="Proteomes" id="UP001595773">
    <property type="component" value="Unassembled WGS sequence"/>
</dbReference>
<evidence type="ECO:0000313" key="3">
    <source>
        <dbReference type="Proteomes" id="UP001595773"/>
    </source>
</evidence>
<keyword evidence="3" id="KW-1185">Reference proteome</keyword>
<dbReference type="EMBL" id="JBHSCQ010000004">
    <property type="protein sequence ID" value="MFC4264546.1"/>
    <property type="molecule type" value="Genomic_DNA"/>
</dbReference>
<evidence type="ECO:0000256" key="1">
    <source>
        <dbReference type="SAM" id="MobiDB-lite"/>
    </source>
</evidence>
<protein>
    <submittedName>
        <fullName evidence="2">Uncharacterized protein</fullName>
    </submittedName>
</protein>
<reference evidence="3" key="1">
    <citation type="journal article" date="2019" name="Int. J. Syst. Evol. Microbiol.">
        <title>The Global Catalogue of Microorganisms (GCM) 10K type strain sequencing project: providing services to taxonomists for standard genome sequencing and annotation.</title>
        <authorList>
            <consortium name="The Broad Institute Genomics Platform"/>
            <consortium name="The Broad Institute Genome Sequencing Center for Infectious Disease"/>
            <person name="Wu L."/>
            <person name="Ma J."/>
        </authorList>
    </citation>
    <scope>NUCLEOTIDE SEQUENCE [LARGE SCALE GENOMIC DNA]</scope>
    <source>
        <strain evidence="3">CGMCC 1.10698</strain>
    </source>
</reference>
<gene>
    <name evidence="2" type="ORF">ACFOW9_02910</name>
</gene>
<accession>A0ABV8QWD3</accession>
<dbReference type="RefSeq" id="WP_230067720.1">
    <property type="nucleotide sequence ID" value="NZ_BAABLL010000001.1"/>
</dbReference>
<comment type="caution">
    <text evidence="2">The sequence shown here is derived from an EMBL/GenBank/DDBJ whole genome shotgun (WGS) entry which is preliminary data.</text>
</comment>